<feature type="transmembrane region" description="Helical" evidence="11">
    <location>
        <begin position="12"/>
        <end position="34"/>
    </location>
</feature>
<evidence type="ECO:0000256" key="2">
    <source>
        <dbReference type="ARBA" id="ARBA00009984"/>
    </source>
</evidence>
<keyword evidence="4" id="KW-1003">Cell membrane</keyword>
<dbReference type="InterPro" id="IPR045584">
    <property type="entry name" value="Pilin-like"/>
</dbReference>
<sequence length="138" mass="15006">MTHLRGSRRKNAGFSLIELMVVIVILGILATLLVPKIMDRPDEARITKARLDIQSIETALKLYRLDKGRYPTTEQGLGALAGDYLENTGLPKDPWGNEYIYQSPGPNGSDYDIVSLGADGKEGGTGKDSDLSVLDEKG</sequence>
<dbReference type="GO" id="GO:0015627">
    <property type="term" value="C:type II protein secretion system complex"/>
    <property type="evidence" value="ECO:0007669"/>
    <property type="project" value="InterPro"/>
</dbReference>
<comment type="caution">
    <text evidence="13">The sequence shown here is derived from an EMBL/GenBank/DDBJ whole genome shotgun (WGS) entry which is preliminary data.</text>
</comment>
<dbReference type="SUPFAM" id="SSF54523">
    <property type="entry name" value="Pili subunits"/>
    <property type="match status" value="1"/>
</dbReference>
<feature type="domain" description="Type II secretion system protein GspG C-terminal" evidence="12">
    <location>
        <begin position="36"/>
        <end position="132"/>
    </location>
</feature>
<keyword evidence="8 11" id="KW-1133">Transmembrane helix</keyword>
<feature type="region of interest" description="Disordered" evidence="10">
    <location>
        <begin position="96"/>
        <end position="138"/>
    </location>
</feature>
<evidence type="ECO:0000259" key="12">
    <source>
        <dbReference type="Pfam" id="PF08334"/>
    </source>
</evidence>
<gene>
    <name evidence="13" type="ORF">GGQ74_002326</name>
</gene>
<dbReference type="PANTHER" id="PTHR30093">
    <property type="entry name" value="GENERAL SECRETION PATHWAY PROTEIN G"/>
    <property type="match status" value="1"/>
</dbReference>
<reference evidence="13 14" key="1">
    <citation type="submission" date="2020-03" db="EMBL/GenBank/DDBJ databases">
        <title>Genomic Encyclopedia of Type Strains, Phase IV (KMG-IV): sequencing the most valuable type-strain genomes for metagenomic binning, comparative biology and taxonomic classification.</title>
        <authorList>
            <person name="Goeker M."/>
        </authorList>
    </citation>
    <scope>NUCLEOTIDE SEQUENCE [LARGE SCALE GENOMIC DNA]</scope>
    <source>
        <strain evidence="13 14">DSM 24233</strain>
    </source>
</reference>
<dbReference type="AlphaFoldDB" id="A0A846QQL8"/>
<accession>A0A846QQL8</accession>
<dbReference type="RefSeq" id="WP_167941700.1">
    <property type="nucleotide sequence ID" value="NZ_JAATJA010000002.1"/>
</dbReference>
<dbReference type="NCBIfam" id="TIGR02532">
    <property type="entry name" value="IV_pilin_GFxxxE"/>
    <property type="match status" value="1"/>
</dbReference>
<protein>
    <recommendedName>
        <fullName evidence="3">Type II secretion system core protein G</fullName>
    </recommendedName>
</protein>
<dbReference type="InterPro" id="IPR012902">
    <property type="entry name" value="N_methyl_site"/>
</dbReference>
<evidence type="ECO:0000313" key="13">
    <source>
        <dbReference type="EMBL" id="NJB68653.1"/>
    </source>
</evidence>
<dbReference type="EMBL" id="JAATJA010000002">
    <property type="protein sequence ID" value="NJB68653.1"/>
    <property type="molecule type" value="Genomic_DNA"/>
</dbReference>
<evidence type="ECO:0000256" key="7">
    <source>
        <dbReference type="ARBA" id="ARBA00022692"/>
    </source>
</evidence>
<evidence type="ECO:0000313" key="14">
    <source>
        <dbReference type="Proteomes" id="UP000580856"/>
    </source>
</evidence>
<evidence type="ECO:0000256" key="1">
    <source>
        <dbReference type="ARBA" id="ARBA00004377"/>
    </source>
</evidence>
<keyword evidence="6" id="KW-0997">Cell inner membrane</keyword>
<evidence type="ECO:0000256" key="8">
    <source>
        <dbReference type="ARBA" id="ARBA00022989"/>
    </source>
</evidence>
<evidence type="ECO:0000256" key="4">
    <source>
        <dbReference type="ARBA" id="ARBA00022475"/>
    </source>
</evidence>
<keyword evidence="14" id="KW-1185">Reference proteome</keyword>
<evidence type="ECO:0000256" key="11">
    <source>
        <dbReference type="SAM" id="Phobius"/>
    </source>
</evidence>
<feature type="compositionally biased region" description="Basic and acidic residues" evidence="10">
    <location>
        <begin position="119"/>
        <end position="138"/>
    </location>
</feature>
<organism evidence="13 14">
    <name type="scientific">Desulfobaculum xiamenense</name>
    <dbReference type="NCBI Taxonomy" id="995050"/>
    <lineage>
        <taxon>Bacteria</taxon>
        <taxon>Pseudomonadati</taxon>
        <taxon>Thermodesulfobacteriota</taxon>
        <taxon>Desulfovibrionia</taxon>
        <taxon>Desulfovibrionales</taxon>
        <taxon>Desulfovibrionaceae</taxon>
        <taxon>Desulfobaculum</taxon>
    </lineage>
</organism>
<keyword evidence="9 11" id="KW-0472">Membrane</keyword>
<dbReference type="PROSITE" id="PS00409">
    <property type="entry name" value="PROKAR_NTER_METHYL"/>
    <property type="match status" value="1"/>
</dbReference>
<dbReference type="GO" id="GO:0005886">
    <property type="term" value="C:plasma membrane"/>
    <property type="evidence" value="ECO:0007669"/>
    <property type="project" value="UniProtKB-SubCell"/>
</dbReference>
<dbReference type="PANTHER" id="PTHR30093:SF44">
    <property type="entry name" value="TYPE II SECRETION SYSTEM CORE PROTEIN G"/>
    <property type="match status" value="1"/>
</dbReference>
<dbReference type="GO" id="GO:0015628">
    <property type="term" value="P:protein secretion by the type II secretion system"/>
    <property type="evidence" value="ECO:0007669"/>
    <property type="project" value="InterPro"/>
</dbReference>
<dbReference type="InterPro" id="IPR013545">
    <property type="entry name" value="T2SS_protein-GspG_C"/>
</dbReference>
<dbReference type="Gene3D" id="3.30.700.10">
    <property type="entry name" value="Glycoprotein, Type 4 Pilin"/>
    <property type="match status" value="1"/>
</dbReference>
<evidence type="ECO:0000256" key="9">
    <source>
        <dbReference type="ARBA" id="ARBA00023136"/>
    </source>
</evidence>
<proteinExistence type="inferred from homology"/>
<keyword evidence="7 11" id="KW-0812">Transmembrane</keyword>
<dbReference type="Proteomes" id="UP000580856">
    <property type="component" value="Unassembled WGS sequence"/>
</dbReference>
<evidence type="ECO:0000256" key="5">
    <source>
        <dbReference type="ARBA" id="ARBA00022481"/>
    </source>
</evidence>
<dbReference type="Pfam" id="PF08334">
    <property type="entry name" value="T2SSG"/>
    <property type="match status" value="1"/>
</dbReference>
<dbReference type="Pfam" id="PF07963">
    <property type="entry name" value="N_methyl"/>
    <property type="match status" value="1"/>
</dbReference>
<keyword evidence="5" id="KW-0488">Methylation</keyword>
<evidence type="ECO:0000256" key="10">
    <source>
        <dbReference type="SAM" id="MobiDB-lite"/>
    </source>
</evidence>
<comment type="subcellular location">
    <subcellularLocation>
        <location evidence="1">Cell inner membrane</location>
        <topology evidence="1">Single-pass membrane protein</topology>
    </subcellularLocation>
</comment>
<evidence type="ECO:0000256" key="3">
    <source>
        <dbReference type="ARBA" id="ARBA00020042"/>
    </source>
</evidence>
<dbReference type="PRINTS" id="PR00813">
    <property type="entry name" value="BCTERIALGSPG"/>
</dbReference>
<dbReference type="InterPro" id="IPR000983">
    <property type="entry name" value="Bac_GSPG_pilin"/>
</dbReference>
<dbReference type="InterPro" id="IPR010054">
    <property type="entry name" value="Type2_sec_GspG"/>
</dbReference>
<dbReference type="NCBIfam" id="TIGR01710">
    <property type="entry name" value="typeII_sec_gspG"/>
    <property type="match status" value="1"/>
</dbReference>
<comment type="similarity">
    <text evidence="2">Belongs to the GSP G family.</text>
</comment>
<name>A0A846QQL8_9BACT</name>
<evidence type="ECO:0000256" key="6">
    <source>
        <dbReference type="ARBA" id="ARBA00022519"/>
    </source>
</evidence>